<evidence type="ECO:0000256" key="1">
    <source>
        <dbReference type="ARBA" id="ARBA00004173"/>
    </source>
</evidence>
<comment type="similarity">
    <text evidence="2">Belongs to the mitochondrion-specific ribosomal protein mS23 family.</text>
</comment>
<dbReference type="PANTHER" id="PTHR37799:SF1">
    <property type="entry name" value="SMALL RIBOSOMAL SUBUNIT PROTEIN MS23"/>
    <property type="match status" value="1"/>
</dbReference>
<gene>
    <name evidence="8 10" type="ORF">BDZ99DRAFT_469618</name>
</gene>
<dbReference type="RefSeq" id="XP_033568378.1">
    <property type="nucleotide sequence ID" value="XM_033721540.1"/>
</dbReference>
<comment type="subunit">
    <text evidence="6">Component of the mitochondrial small ribosomal subunit.</text>
</comment>
<protein>
    <recommendedName>
        <fullName evidence="6">37S ribosomal protein S25, mitochondrial</fullName>
    </recommendedName>
</protein>
<evidence type="ECO:0000313" key="10">
    <source>
        <dbReference type="RefSeq" id="XP_033568378.1"/>
    </source>
</evidence>
<evidence type="ECO:0000256" key="3">
    <source>
        <dbReference type="ARBA" id="ARBA00022980"/>
    </source>
</evidence>
<feature type="compositionally biased region" description="Acidic residues" evidence="7">
    <location>
        <begin position="230"/>
        <end position="239"/>
    </location>
</feature>
<keyword evidence="4 6" id="KW-0496">Mitochondrion</keyword>
<dbReference type="PANTHER" id="PTHR37799">
    <property type="entry name" value="37S RIBOSOMAL PROTEIN S25, MITOCHONDRIAL"/>
    <property type="match status" value="1"/>
</dbReference>
<evidence type="ECO:0000313" key="9">
    <source>
        <dbReference type="Proteomes" id="UP000504636"/>
    </source>
</evidence>
<proteinExistence type="inferred from homology"/>
<evidence type="ECO:0000313" key="8">
    <source>
        <dbReference type="EMBL" id="KAF2801414.1"/>
    </source>
</evidence>
<accession>A0A6A6Y079</accession>
<evidence type="ECO:0000256" key="6">
    <source>
        <dbReference type="PIRNR" id="PIRNR029764"/>
    </source>
</evidence>
<evidence type="ECO:0000256" key="4">
    <source>
        <dbReference type="ARBA" id="ARBA00023128"/>
    </source>
</evidence>
<keyword evidence="3 6" id="KW-0689">Ribosomal protein</keyword>
<dbReference type="OrthoDB" id="5542239at2759"/>
<keyword evidence="5 6" id="KW-0687">Ribonucleoprotein</keyword>
<dbReference type="GO" id="GO:0003735">
    <property type="term" value="F:structural constituent of ribosome"/>
    <property type="evidence" value="ECO:0007669"/>
    <property type="project" value="UniProtKB-UniRule"/>
</dbReference>
<dbReference type="Pfam" id="PF13741">
    <property type="entry name" value="MRP-S25"/>
    <property type="match status" value="1"/>
</dbReference>
<dbReference type="GO" id="GO:0005763">
    <property type="term" value="C:mitochondrial small ribosomal subunit"/>
    <property type="evidence" value="ECO:0007669"/>
    <property type="project" value="UniProtKB-UniRule"/>
</dbReference>
<reference evidence="8 10" key="1">
    <citation type="journal article" date="2020" name="Stud. Mycol.">
        <title>101 Dothideomycetes genomes: a test case for predicting lifestyles and emergence of pathogens.</title>
        <authorList>
            <person name="Haridas S."/>
            <person name="Albert R."/>
            <person name="Binder M."/>
            <person name="Bloem J."/>
            <person name="Labutti K."/>
            <person name="Salamov A."/>
            <person name="Andreopoulos B."/>
            <person name="Baker S."/>
            <person name="Barry K."/>
            <person name="Bills G."/>
            <person name="Bluhm B."/>
            <person name="Cannon C."/>
            <person name="Castanera R."/>
            <person name="Culley D."/>
            <person name="Daum C."/>
            <person name="Ezra D."/>
            <person name="Gonzalez J."/>
            <person name="Henrissat B."/>
            <person name="Kuo A."/>
            <person name="Liang C."/>
            <person name="Lipzen A."/>
            <person name="Lutzoni F."/>
            <person name="Magnuson J."/>
            <person name="Mondo S."/>
            <person name="Nolan M."/>
            <person name="Ohm R."/>
            <person name="Pangilinan J."/>
            <person name="Park H.-J."/>
            <person name="Ramirez L."/>
            <person name="Alfaro M."/>
            <person name="Sun H."/>
            <person name="Tritt A."/>
            <person name="Yoshinaga Y."/>
            <person name="Zwiers L.-H."/>
            <person name="Turgeon B."/>
            <person name="Goodwin S."/>
            <person name="Spatafora J."/>
            <person name="Crous P."/>
            <person name="Grigoriev I."/>
        </authorList>
    </citation>
    <scope>NUCLEOTIDE SEQUENCE</scope>
    <source>
        <strain evidence="8 10">CBS 304.34</strain>
    </source>
</reference>
<dbReference type="InterPro" id="IPR016939">
    <property type="entry name" value="Ribosomal_mS23_fun"/>
</dbReference>
<evidence type="ECO:0000256" key="5">
    <source>
        <dbReference type="ARBA" id="ARBA00023274"/>
    </source>
</evidence>
<reference evidence="10" key="3">
    <citation type="submission" date="2025-04" db="UniProtKB">
        <authorList>
            <consortium name="RefSeq"/>
        </authorList>
    </citation>
    <scope>IDENTIFICATION</scope>
    <source>
        <strain evidence="10">CBS 304.34</strain>
    </source>
</reference>
<name>A0A6A6Y079_9PEZI</name>
<dbReference type="EMBL" id="MU003730">
    <property type="protein sequence ID" value="KAF2801414.1"/>
    <property type="molecule type" value="Genomic_DNA"/>
</dbReference>
<evidence type="ECO:0000256" key="7">
    <source>
        <dbReference type="SAM" id="MobiDB-lite"/>
    </source>
</evidence>
<dbReference type="Proteomes" id="UP000504636">
    <property type="component" value="Unplaced"/>
</dbReference>
<evidence type="ECO:0000256" key="2">
    <source>
        <dbReference type="ARBA" id="ARBA00009864"/>
    </source>
</evidence>
<dbReference type="AlphaFoldDB" id="A0A6A6Y079"/>
<dbReference type="GeneID" id="54462433"/>
<reference evidence="10" key="2">
    <citation type="submission" date="2020-04" db="EMBL/GenBank/DDBJ databases">
        <authorList>
            <consortium name="NCBI Genome Project"/>
        </authorList>
    </citation>
    <scope>NUCLEOTIDE SEQUENCE</scope>
    <source>
        <strain evidence="10">CBS 304.34</strain>
    </source>
</reference>
<sequence>MGRRHLQDFRPLRVRDTARLLFENNRIAQRPLWYDVAGDIPPSQPFVRPLMQSGSHKSVKGRKPSKMFKPMALEFPEDALRNDFYGDHPWELARPRVILEGSGCDAKQWDWSRIVQPGKKLDGESVVQRQLWLMTNEFKTQSAAYDQARREFYHHRHLEEVERRIAKEEALAAGAYFGKGPLQVGMELEDKAYEQWKEWAAKQTEERKQQTAQMYTGPVEETPEEKQLDDFDDLLDEGDAVLAPSEPSRNA</sequence>
<keyword evidence="9" id="KW-1185">Reference proteome</keyword>
<dbReference type="PIRSF" id="PIRSF029764">
    <property type="entry name" value="RSM25"/>
    <property type="match status" value="1"/>
</dbReference>
<organism evidence="8">
    <name type="scientific">Mytilinidion resinicola</name>
    <dbReference type="NCBI Taxonomy" id="574789"/>
    <lineage>
        <taxon>Eukaryota</taxon>
        <taxon>Fungi</taxon>
        <taxon>Dikarya</taxon>
        <taxon>Ascomycota</taxon>
        <taxon>Pezizomycotina</taxon>
        <taxon>Dothideomycetes</taxon>
        <taxon>Pleosporomycetidae</taxon>
        <taxon>Mytilinidiales</taxon>
        <taxon>Mytilinidiaceae</taxon>
        <taxon>Mytilinidion</taxon>
    </lineage>
</organism>
<comment type="subcellular location">
    <subcellularLocation>
        <location evidence="1 6">Mitochondrion</location>
    </subcellularLocation>
</comment>
<feature type="region of interest" description="Disordered" evidence="7">
    <location>
        <begin position="201"/>
        <end position="251"/>
    </location>
</feature>